<evidence type="ECO:0000313" key="2">
    <source>
        <dbReference type="Proteomes" id="UP000708208"/>
    </source>
</evidence>
<comment type="caution">
    <text evidence="1">The sequence shown here is derived from an EMBL/GenBank/DDBJ whole genome shotgun (WGS) entry which is preliminary data.</text>
</comment>
<dbReference type="InterPro" id="IPR008547">
    <property type="entry name" value="DUF829_TMEM53"/>
</dbReference>
<dbReference type="EMBL" id="CAJVCH010119173">
    <property type="protein sequence ID" value="CAG7725237.1"/>
    <property type="molecule type" value="Genomic_DNA"/>
</dbReference>
<dbReference type="OrthoDB" id="77878at2759"/>
<proteinExistence type="predicted"/>
<accession>A0A8J2NTA6</accession>
<dbReference type="AlphaFoldDB" id="A0A8J2NTA6"/>
<dbReference type="PANTHER" id="PTHR20908">
    <property type="entry name" value="LD15586P"/>
    <property type="match status" value="1"/>
</dbReference>
<dbReference type="PANTHER" id="PTHR20908:SF1">
    <property type="entry name" value="LD15586P"/>
    <property type="match status" value="1"/>
</dbReference>
<sequence length="302" mass="35099">MLDSLIKNVLVAAWDLIGKLQSKEQKSSLNDITSLNNKAMLPKRSELVVNFDEVESNQLLIIFPYLGAKKRGVEQYSRYFLNQRFDVLVLPFSWYDAMWPECGAQIIAKEVAEFLVGNERYEKIVVYAFSGGAYVWGEVLNVMSQDESKYGFVRKRIIGQVFDSIAVMGMETLTVKFPKVIFPKSTFLQRILGKYLRYHTTVLSEYTTQHYLQSFEQLKQYEMVGTSILTFASRDDKISTLDSICDLVYHWRAKGASVDLKLWEKSPHVQHLKYHKDEYEDSLMKYLLNLNVVHYPSKFGRM</sequence>
<keyword evidence="2" id="KW-1185">Reference proteome</keyword>
<organism evidence="1 2">
    <name type="scientific">Allacma fusca</name>
    <dbReference type="NCBI Taxonomy" id="39272"/>
    <lineage>
        <taxon>Eukaryota</taxon>
        <taxon>Metazoa</taxon>
        <taxon>Ecdysozoa</taxon>
        <taxon>Arthropoda</taxon>
        <taxon>Hexapoda</taxon>
        <taxon>Collembola</taxon>
        <taxon>Symphypleona</taxon>
        <taxon>Sminthuridae</taxon>
        <taxon>Allacma</taxon>
    </lineage>
</organism>
<dbReference type="GO" id="GO:0017171">
    <property type="term" value="F:serine hydrolase activity"/>
    <property type="evidence" value="ECO:0007669"/>
    <property type="project" value="TreeGrafter"/>
</dbReference>
<gene>
    <name evidence="1" type="ORF">AFUS01_LOCUS14204</name>
</gene>
<protein>
    <submittedName>
        <fullName evidence="1">Uncharacterized protein</fullName>
    </submittedName>
</protein>
<dbReference type="Pfam" id="PF05705">
    <property type="entry name" value="DUF829"/>
    <property type="match status" value="1"/>
</dbReference>
<name>A0A8J2NTA6_9HEXA</name>
<reference evidence="1" key="1">
    <citation type="submission" date="2021-06" db="EMBL/GenBank/DDBJ databases">
        <authorList>
            <person name="Hodson N. C."/>
            <person name="Mongue J. A."/>
            <person name="Jaron S. K."/>
        </authorList>
    </citation>
    <scope>NUCLEOTIDE SEQUENCE</scope>
</reference>
<dbReference type="Proteomes" id="UP000708208">
    <property type="component" value="Unassembled WGS sequence"/>
</dbReference>
<evidence type="ECO:0000313" key="1">
    <source>
        <dbReference type="EMBL" id="CAG7725237.1"/>
    </source>
</evidence>